<feature type="transmembrane region" description="Helical" evidence="1">
    <location>
        <begin position="30"/>
        <end position="47"/>
    </location>
</feature>
<keyword evidence="1" id="KW-0472">Membrane</keyword>
<gene>
    <name evidence="2" type="ORF">HPS54_08560</name>
</gene>
<protein>
    <submittedName>
        <fullName evidence="2">Uncharacterized protein</fullName>
    </submittedName>
</protein>
<keyword evidence="1" id="KW-0812">Transmembrane</keyword>
<evidence type="ECO:0000256" key="1">
    <source>
        <dbReference type="SAM" id="Phobius"/>
    </source>
</evidence>
<sequence>MNKEIEEDRRRYVAAPQKIKDNSFEISNRTFVFYLPLSSFISSYLLMPPPLISLF</sequence>
<keyword evidence="1" id="KW-1133">Transmembrane helix</keyword>
<evidence type="ECO:0000313" key="3">
    <source>
        <dbReference type="Proteomes" id="UP000820977"/>
    </source>
</evidence>
<reference evidence="2 3" key="1">
    <citation type="submission" date="2020-05" db="EMBL/GenBank/DDBJ databases">
        <title>Distinct polysaccharide utilization as determinants for interspecies competition between intestinal Prevotella spp.</title>
        <authorList>
            <person name="Galvez E.J.C."/>
            <person name="Iljazovic A."/>
            <person name="Strowig T."/>
        </authorList>
    </citation>
    <scope>NUCLEOTIDE SEQUENCE [LARGE SCALE GENOMIC DNA]</scope>
    <source>
        <strain evidence="2 3">PCHR</strain>
    </source>
</reference>
<dbReference type="Proteomes" id="UP000820977">
    <property type="component" value="Unassembled WGS sequence"/>
</dbReference>
<name>A0ABX2B3I7_9BACT</name>
<dbReference type="RefSeq" id="WP_172345026.1">
    <property type="nucleotide sequence ID" value="NZ_CATJFF010000077.1"/>
</dbReference>
<proteinExistence type="predicted"/>
<keyword evidence="3" id="KW-1185">Reference proteome</keyword>
<accession>A0ABX2B3I7</accession>
<organism evidence="2 3">
    <name type="scientific">Xylanibacter caecicola</name>
    <dbReference type="NCBI Taxonomy" id="2736294"/>
    <lineage>
        <taxon>Bacteria</taxon>
        <taxon>Pseudomonadati</taxon>
        <taxon>Bacteroidota</taxon>
        <taxon>Bacteroidia</taxon>
        <taxon>Bacteroidales</taxon>
        <taxon>Prevotellaceae</taxon>
        <taxon>Xylanibacter</taxon>
    </lineage>
</organism>
<dbReference type="EMBL" id="JABKKJ010000013">
    <property type="protein sequence ID" value="NPE25562.1"/>
    <property type="molecule type" value="Genomic_DNA"/>
</dbReference>
<comment type="caution">
    <text evidence="2">The sequence shown here is derived from an EMBL/GenBank/DDBJ whole genome shotgun (WGS) entry which is preliminary data.</text>
</comment>
<evidence type="ECO:0000313" key="2">
    <source>
        <dbReference type="EMBL" id="NPE25562.1"/>
    </source>
</evidence>